<dbReference type="EMBL" id="BSET01000001">
    <property type="protein sequence ID" value="GLK00912.1"/>
    <property type="molecule type" value="Genomic_DNA"/>
</dbReference>
<evidence type="ECO:0000313" key="3">
    <source>
        <dbReference type="Proteomes" id="UP001142325"/>
    </source>
</evidence>
<reference evidence="2" key="2">
    <citation type="submission" date="2023-01" db="EMBL/GenBank/DDBJ databases">
        <authorList>
            <person name="Sun Q."/>
            <person name="Evtushenko L."/>
        </authorList>
    </citation>
    <scope>NUCLEOTIDE SEQUENCE</scope>
    <source>
        <strain evidence="2">VKM Ac-1958</strain>
    </source>
</reference>
<gene>
    <name evidence="2" type="ORF">GCM10017596_06270</name>
</gene>
<dbReference type="AlphaFoldDB" id="A0A9W6HQ76"/>
<reference evidence="2" key="1">
    <citation type="journal article" date="2014" name="Int. J. Syst. Evol. Microbiol.">
        <title>Complete genome sequence of Corynebacterium casei LMG S-19264T (=DSM 44701T), isolated from a smear-ripened cheese.</title>
        <authorList>
            <consortium name="US DOE Joint Genome Institute (JGI-PGF)"/>
            <person name="Walter F."/>
            <person name="Albersmeier A."/>
            <person name="Kalinowski J."/>
            <person name="Ruckert C."/>
        </authorList>
    </citation>
    <scope>NUCLEOTIDE SEQUENCE</scope>
    <source>
        <strain evidence="2">VKM Ac-1958</strain>
    </source>
</reference>
<proteinExistence type="predicted"/>
<organism evidence="2 3">
    <name type="scientific">Microbacterium keratanolyticum</name>
    <dbReference type="NCBI Taxonomy" id="67574"/>
    <lineage>
        <taxon>Bacteria</taxon>
        <taxon>Bacillati</taxon>
        <taxon>Actinomycetota</taxon>
        <taxon>Actinomycetes</taxon>
        <taxon>Micrococcales</taxon>
        <taxon>Microbacteriaceae</taxon>
        <taxon>Microbacterium</taxon>
    </lineage>
</organism>
<keyword evidence="3" id="KW-1185">Reference proteome</keyword>
<keyword evidence="1" id="KW-0812">Transmembrane</keyword>
<feature type="transmembrane region" description="Helical" evidence="1">
    <location>
        <begin position="59"/>
        <end position="79"/>
    </location>
</feature>
<dbReference type="Proteomes" id="UP001142325">
    <property type="component" value="Unassembled WGS sequence"/>
</dbReference>
<accession>A0A9W6HQ76</accession>
<comment type="caution">
    <text evidence="2">The sequence shown here is derived from an EMBL/GenBank/DDBJ whole genome shotgun (WGS) entry which is preliminary data.</text>
</comment>
<keyword evidence="1" id="KW-0472">Membrane</keyword>
<protein>
    <submittedName>
        <fullName evidence="2">Uncharacterized protein</fullName>
    </submittedName>
</protein>
<evidence type="ECO:0000256" key="1">
    <source>
        <dbReference type="SAM" id="Phobius"/>
    </source>
</evidence>
<keyword evidence="1" id="KW-1133">Transmembrane helix</keyword>
<feature type="transmembrane region" description="Helical" evidence="1">
    <location>
        <begin position="30"/>
        <end position="53"/>
    </location>
</feature>
<name>A0A9W6HQ76_9MICO</name>
<evidence type="ECO:0000313" key="2">
    <source>
        <dbReference type="EMBL" id="GLK00912.1"/>
    </source>
</evidence>
<sequence>MGRVSELDDTTVAGRVRAVQQEYAAKQNRFFILFAIIEGGLLALLGVLIYGVEVIDPDVGLWILLGVAAIGGFTMMALLMRLMTQRNTAVDQARGVTPLT</sequence>